<sequence length="189" mass="19992">MDIVEQPDGRQGGAAGADGPAVELVYQNTVADFAGALRARAARTGAARRKKWLFSFIGTLSLIGGAALLAGNEPDVGRAVAFLVGGVLLWVIGPLGPRLQARALRGLLEKTGETRAVVDGTGVRLTATACDTRIGWSAQPTYAETDELFVMLSEDKRAVAMTVLPKRGARSPADIDRLRAILDANLRRL</sequence>
<proteinExistence type="predicted"/>
<protein>
    <submittedName>
        <fullName evidence="2">YcxB family protein</fullName>
    </submittedName>
</protein>
<name>A0AB39Y9E1_9ACTN</name>
<keyword evidence="1" id="KW-0472">Membrane</keyword>
<feature type="transmembrane region" description="Helical" evidence="1">
    <location>
        <begin position="76"/>
        <end position="95"/>
    </location>
</feature>
<keyword evidence="1" id="KW-1133">Transmembrane helix</keyword>
<feature type="transmembrane region" description="Helical" evidence="1">
    <location>
        <begin position="52"/>
        <end position="70"/>
    </location>
</feature>
<accession>A0AB39Y9E1</accession>
<keyword evidence="1" id="KW-0812">Transmembrane</keyword>
<evidence type="ECO:0000313" key="2">
    <source>
        <dbReference type="EMBL" id="XDV66204.1"/>
    </source>
</evidence>
<reference evidence="2" key="1">
    <citation type="submission" date="2024-08" db="EMBL/GenBank/DDBJ databases">
        <authorList>
            <person name="Yu S.T."/>
        </authorList>
    </citation>
    <scope>NUCLEOTIDE SEQUENCE</scope>
    <source>
        <strain evidence="2">R33</strain>
    </source>
</reference>
<dbReference type="EMBL" id="CP165727">
    <property type="protein sequence ID" value="XDV66204.1"/>
    <property type="molecule type" value="Genomic_DNA"/>
</dbReference>
<organism evidence="2">
    <name type="scientific">Streptomyces sp. R33</name>
    <dbReference type="NCBI Taxonomy" id="3238629"/>
    <lineage>
        <taxon>Bacteria</taxon>
        <taxon>Bacillati</taxon>
        <taxon>Actinomycetota</taxon>
        <taxon>Actinomycetes</taxon>
        <taxon>Kitasatosporales</taxon>
        <taxon>Streptomycetaceae</taxon>
        <taxon>Streptomyces</taxon>
    </lineage>
</organism>
<evidence type="ECO:0000256" key="1">
    <source>
        <dbReference type="SAM" id="Phobius"/>
    </source>
</evidence>
<gene>
    <name evidence="2" type="ORF">AB5J51_26405</name>
</gene>
<dbReference type="AlphaFoldDB" id="A0AB39Y9E1"/>
<dbReference type="RefSeq" id="WP_136224840.1">
    <property type="nucleotide sequence ID" value="NZ_CP165727.1"/>
</dbReference>